<sequence length="137" mass="15420">MAKDRRAKANGRKGNAPFLNIPHSVLGSEAYRALDGWDVKLLIDIAVQFTGFNNGDLNAVWSQLQHKGWNSKGTLNSSLKKLQEVGMIEQTRQGGKNRCSLYAVTWRAIDECKGKLDVKETQAPSGLYRFYREPDQH</sequence>
<evidence type="ECO:0000313" key="1">
    <source>
        <dbReference type="EMBL" id="MFC3679094.1"/>
    </source>
</evidence>
<accession>A0ABV7VNL0</accession>
<dbReference type="EMBL" id="JBHRYB010000001">
    <property type="protein sequence ID" value="MFC3679094.1"/>
    <property type="molecule type" value="Genomic_DNA"/>
</dbReference>
<proteinExistence type="predicted"/>
<dbReference type="SUPFAM" id="SSF46785">
    <property type="entry name" value="Winged helix' DNA-binding domain"/>
    <property type="match status" value="1"/>
</dbReference>
<comment type="caution">
    <text evidence="1">The sequence shown here is derived from an EMBL/GenBank/DDBJ whole genome shotgun (WGS) entry which is preliminary data.</text>
</comment>
<reference evidence="2" key="1">
    <citation type="journal article" date="2019" name="Int. J. Syst. Evol. Microbiol.">
        <title>The Global Catalogue of Microorganisms (GCM) 10K type strain sequencing project: providing services to taxonomists for standard genome sequencing and annotation.</title>
        <authorList>
            <consortium name="The Broad Institute Genomics Platform"/>
            <consortium name="The Broad Institute Genome Sequencing Center for Infectious Disease"/>
            <person name="Wu L."/>
            <person name="Ma J."/>
        </authorList>
    </citation>
    <scope>NUCLEOTIDE SEQUENCE [LARGE SCALE GENOMIC DNA]</scope>
    <source>
        <strain evidence="2">KCTC 42424</strain>
    </source>
</reference>
<organism evidence="1 2">
    <name type="scientific">Bacterioplanoides pacificum</name>
    <dbReference type="NCBI Taxonomy" id="1171596"/>
    <lineage>
        <taxon>Bacteria</taxon>
        <taxon>Pseudomonadati</taxon>
        <taxon>Pseudomonadota</taxon>
        <taxon>Gammaproteobacteria</taxon>
        <taxon>Oceanospirillales</taxon>
        <taxon>Oceanospirillaceae</taxon>
        <taxon>Bacterioplanoides</taxon>
    </lineage>
</organism>
<keyword evidence="2" id="KW-1185">Reference proteome</keyword>
<dbReference type="RefSeq" id="WP_376864741.1">
    <property type="nucleotide sequence ID" value="NZ_JBHRYB010000001.1"/>
</dbReference>
<dbReference type="InterPro" id="IPR036390">
    <property type="entry name" value="WH_DNA-bd_sf"/>
</dbReference>
<evidence type="ECO:0000313" key="2">
    <source>
        <dbReference type="Proteomes" id="UP001595722"/>
    </source>
</evidence>
<gene>
    <name evidence="1" type="ORF">ACFOMG_03080</name>
</gene>
<dbReference type="Proteomes" id="UP001595722">
    <property type="component" value="Unassembled WGS sequence"/>
</dbReference>
<name>A0ABV7VNL0_9GAMM</name>
<protein>
    <submittedName>
        <fullName evidence="1">Uncharacterized protein</fullName>
    </submittedName>
</protein>